<dbReference type="EMBL" id="JAYKXP010000113">
    <property type="protein sequence ID" value="KAK7025513.1"/>
    <property type="molecule type" value="Genomic_DNA"/>
</dbReference>
<sequence length="175" mass="20308">MPLTVGATIEPDGSGINDRTSTEARWWFMKELSSSDSCAEIQRIEKELQVLQELLSEKNREYREVKYTTKSTHERMLTVPNADAIRLSKTGKSRTHHRHHYRGGEEKPFLRALQESDEFTSRYPRLIGPCPTCFRSMYDCPRSDSALLEIVKILGGDGEPYDPKLWKGWWIEDEE</sequence>
<reference evidence="1 2" key="1">
    <citation type="submission" date="2024-01" db="EMBL/GenBank/DDBJ databases">
        <title>A draft genome for a cacao thread blight-causing isolate of Paramarasmius palmivorus.</title>
        <authorList>
            <person name="Baruah I.K."/>
            <person name="Bukari Y."/>
            <person name="Amoako-Attah I."/>
            <person name="Meinhardt L.W."/>
            <person name="Bailey B.A."/>
            <person name="Cohen S.P."/>
        </authorList>
    </citation>
    <scope>NUCLEOTIDE SEQUENCE [LARGE SCALE GENOMIC DNA]</scope>
    <source>
        <strain evidence="1 2">GH-12</strain>
    </source>
</reference>
<name>A0AAW0BH74_9AGAR</name>
<dbReference type="Proteomes" id="UP001383192">
    <property type="component" value="Unassembled WGS sequence"/>
</dbReference>
<evidence type="ECO:0000313" key="2">
    <source>
        <dbReference type="Proteomes" id="UP001383192"/>
    </source>
</evidence>
<dbReference type="AlphaFoldDB" id="A0AAW0BH74"/>
<protein>
    <submittedName>
        <fullName evidence="1">Uncharacterized protein</fullName>
    </submittedName>
</protein>
<comment type="caution">
    <text evidence="1">The sequence shown here is derived from an EMBL/GenBank/DDBJ whole genome shotgun (WGS) entry which is preliminary data.</text>
</comment>
<accession>A0AAW0BH74</accession>
<evidence type="ECO:0000313" key="1">
    <source>
        <dbReference type="EMBL" id="KAK7025513.1"/>
    </source>
</evidence>
<proteinExistence type="predicted"/>
<keyword evidence="2" id="KW-1185">Reference proteome</keyword>
<organism evidence="1 2">
    <name type="scientific">Paramarasmius palmivorus</name>
    <dbReference type="NCBI Taxonomy" id="297713"/>
    <lineage>
        <taxon>Eukaryota</taxon>
        <taxon>Fungi</taxon>
        <taxon>Dikarya</taxon>
        <taxon>Basidiomycota</taxon>
        <taxon>Agaricomycotina</taxon>
        <taxon>Agaricomycetes</taxon>
        <taxon>Agaricomycetidae</taxon>
        <taxon>Agaricales</taxon>
        <taxon>Marasmiineae</taxon>
        <taxon>Marasmiaceae</taxon>
        <taxon>Paramarasmius</taxon>
    </lineage>
</organism>
<gene>
    <name evidence="1" type="ORF">VNI00_015947</name>
</gene>